<organism evidence="1">
    <name type="scientific">marine sediment metagenome</name>
    <dbReference type="NCBI Taxonomy" id="412755"/>
    <lineage>
        <taxon>unclassified sequences</taxon>
        <taxon>metagenomes</taxon>
        <taxon>ecological metagenomes</taxon>
    </lineage>
</organism>
<gene>
    <name evidence="1" type="ORF">S01H4_58679</name>
</gene>
<dbReference type="AlphaFoldDB" id="X1EH29"/>
<protein>
    <submittedName>
        <fullName evidence="1">Uncharacterized protein</fullName>
    </submittedName>
</protein>
<accession>X1EH29</accession>
<reference evidence="1" key="1">
    <citation type="journal article" date="2014" name="Front. Microbiol.">
        <title>High frequency of phylogenetically diverse reductive dehalogenase-homologous genes in deep subseafloor sedimentary metagenomes.</title>
        <authorList>
            <person name="Kawai M."/>
            <person name="Futagami T."/>
            <person name="Toyoda A."/>
            <person name="Takaki Y."/>
            <person name="Nishi S."/>
            <person name="Hori S."/>
            <person name="Arai W."/>
            <person name="Tsubouchi T."/>
            <person name="Morono Y."/>
            <person name="Uchiyama I."/>
            <person name="Ito T."/>
            <person name="Fujiyama A."/>
            <person name="Inagaki F."/>
            <person name="Takami H."/>
        </authorList>
    </citation>
    <scope>NUCLEOTIDE SEQUENCE</scope>
    <source>
        <strain evidence="1">Expedition CK06-06</strain>
    </source>
</reference>
<name>X1EH29_9ZZZZ</name>
<comment type="caution">
    <text evidence="1">The sequence shown here is derived from an EMBL/GenBank/DDBJ whole genome shotgun (WGS) entry which is preliminary data.</text>
</comment>
<proteinExistence type="predicted"/>
<evidence type="ECO:0000313" key="1">
    <source>
        <dbReference type="EMBL" id="GAH16434.1"/>
    </source>
</evidence>
<dbReference type="EMBL" id="BART01034310">
    <property type="protein sequence ID" value="GAH16434.1"/>
    <property type="molecule type" value="Genomic_DNA"/>
</dbReference>
<sequence length="112" mass="13476">MSSNTIIDIYLKEEMFEEALEQVLVKKSLFTLDTYYKDLSVKFPEGYFKAYRELLIPFTDIKMGRSHYRNIVNYLSRMKKIKGFEEEFNELVSLLKTKYAKRPAFLDEMKYI</sequence>